<dbReference type="PANTHER" id="PTHR36617:SF16">
    <property type="entry name" value="OS04G0516500 PROTEIN"/>
    <property type="match status" value="1"/>
</dbReference>
<accession>A0A6L2M519</accession>
<protein>
    <recommendedName>
        <fullName evidence="2">RNA-directed DNA polymerase, eukaryota</fullName>
    </recommendedName>
</protein>
<dbReference type="PANTHER" id="PTHR36617">
    <property type="entry name" value="PROTEIN, PUTATIVE-RELATED"/>
    <property type="match status" value="1"/>
</dbReference>
<evidence type="ECO:0000313" key="1">
    <source>
        <dbReference type="EMBL" id="GEU69051.1"/>
    </source>
</evidence>
<evidence type="ECO:0008006" key="2">
    <source>
        <dbReference type="Google" id="ProtNLM"/>
    </source>
</evidence>
<organism evidence="1">
    <name type="scientific">Tanacetum cinerariifolium</name>
    <name type="common">Dalmatian daisy</name>
    <name type="synonym">Chrysanthemum cinerariifolium</name>
    <dbReference type="NCBI Taxonomy" id="118510"/>
    <lineage>
        <taxon>Eukaryota</taxon>
        <taxon>Viridiplantae</taxon>
        <taxon>Streptophyta</taxon>
        <taxon>Embryophyta</taxon>
        <taxon>Tracheophyta</taxon>
        <taxon>Spermatophyta</taxon>
        <taxon>Magnoliopsida</taxon>
        <taxon>eudicotyledons</taxon>
        <taxon>Gunneridae</taxon>
        <taxon>Pentapetalae</taxon>
        <taxon>asterids</taxon>
        <taxon>campanulids</taxon>
        <taxon>Asterales</taxon>
        <taxon>Asteraceae</taxon>
        <taxon>Asteroideae</taxon>
        <taxon>Anthemideae</taxon>
        <taxon>Anthemidinae</taxon>
        <taxon>Tanacetum</taxon>
    </lineage>
</organism>
<dbReference type="EMBL" id="BKCJ010005863">
    <property type="protein sequence ID" value="GEU69051.1"/>
    <property type="molecule type" value="Genomic_DNA"/>
</dbReference>
<name>A0A6L2M519_TANCI</name>
<dbReference type="AlphaFoldDB" id="A0A6L2M519"/>
<comment type="caution">
    <text evidence="1">The sequence shown here is derived from an EMBL/GenBank/DDBJ whole genome shotgun (WGS) entry which is preliminary data.</text>
</comment>
<proteinExistence type="predicted"/>
<gene>
    <name evidence="1" type="ORF">Tci_041029</name>
</gene>
<reference evidence="1" key="1">
    <citation type="journal article" date="2019" name="Sci. Rep.">
        <title>Draft genome of Tanacetum cinerariifolium, the natural source of mosquito coil.</title>
        <authorList>
            <person name="Yamashiro T."/>
            <person name="Shiraishi A."/>
            <person name="Satake H."/>
            <person name="Nakayama K."/>
        </authorList>
    </citation>
    <scope>NUCLEOTIDE SEQUENCE</scope>
</reference>
<sequence length="295" mass="34059">MDEGPCVQKNGGLGVFNFFALNRVLLVKWMWRFLSQDNSLWARFIHASHGSNKLNISASYPSLWSSIIKEVNILKTQGLDFSSRCKIRVGNGSNTSFWKDLWIGDFRLCLAFPRLYALENNKDCTVAVKMNGTFVSSFRHDVRGGLESTQLSQLFDLLDSVVLSNSDDHWVWVLNGEGIFQVKDARILLDDFFLPKADTPTRWVKYIPIKLNIFAWKVSLNRLPTRINLFRRGLEDLDHLLFCCSMAIDVTRSICKWWNLGWVPVDSYLSWLSWFNSIRMQSSSKMMLKGVFYTA</sequence>